<reference evidence="2 3" key="1">
    <citation type="submission" date="2016-10" db="EMBL/GenBank/DDBJ databases">
        <authorList>
            <person name="de Groot N.N."/>
        </authorList>
    </citation>
    <scope>NUCLEOTIDE SEQUENCE [LARGE SCALE GENOMIC DNA]</scope>
    <source>
        <strain evidence="2 3">DSM 19886</strain>
    </source>
</reference>
<dbReference type="Pfam" id="PF19867">
    <property type="entry name" value="DUF6340"/>
    <property type="match status" value="1"/>
</dbReference>
<dbReference type="AlphaFoldDB" id="A0A1G9IDQ7"/>
<feature type="chain" id="PRO_5011758880" description="Tetratricopeptide repeat-containing protein" evidence="1">
    <location>
        <begin position="25"/>
        <end position="350"/>
    </location>
</feature>
<evidence type="ECO:0000256" key="1">
    <source>
        <dbReference type="SAM" id="SignalP"/>
    </source>
</evidence>
<evidence type="ECO:0000313" key="3">
    <source>
        <dbReference type="Proteomes" id="UP000199440"/>
    </source>
</evidence>
<dbReference type="RefSeq" id="WP_089884212.1">
    <property type="nucleotide sequence ID" value="NZ_FNGV01000001.1"/>
</dbReference>
<dbReference type="PROSITE" id="PS51257">
    <property type="entry name" value="PROKAR_LIPOPROTEIN"/>
    <property type="match status" value="1"/>
</dbReference>
<sequence length="350" mass="39212">MKKRNLFPILFGTAIILSSCSATNTLTMGALEPAAVPIPSGVHSAGIINRSLPSENNNVLDKIDKIVSAEGLNLDAKGAEATITALHDELERDIRFEDVKILESGADVRKGLGVWPATLSWKTIDMLCQQNNVDLIFSLAFYDTDTQVAYNMTTMQIPNPLGVKVSVPAHEVKLNTQIKKGWRIYDAKNRRVLDEFTFREGIYSAGKGINPVKAFEAIANRNETVVQYSKNMGSAYGLRLQPQKRRISRNYFVRGSDKFVMAKRRAQTGDWDGAAELWEMELTNSKSKIAGRACYNMAIINEINGNLPEAMDWASKSYADYENKDALRYLDILKYRFAQNEVLEQQQASR</sequence>
<accession>A0A1G9IDQ7</accession>
<dbReference type="EMBL" id="FNGV01000001">
    <property type="protein sequence ID" value="SDL23388.1"/>
    <property type="molecule type" value="Genomic_DNA"/>
</dbReference>
<evidence type="ECO:0000313" key="2">
    <source>
        <dbReference type="EMBL" id="SDL23388.1"/>
    </source>
</evidence>
<dbReference type="InterPro" id="IPR045921">
    <property type="entry name" value="DUF6340"/>
</dbReference>
<proteinExistence type="predicted"/>
<keyword evidence="3" id="KW-1185">Reference proteome</keyword>
<evidence type="ECO:0008006" key="4">
    <source>
        <dbReference type="Google" id="ProtNLM"/>
    </source>
</evidence>
<dbReference type="Proteomes" id="UP000199440">
    <property type="component" value="Unassembled WGS sequence"/>
</dbReference>
<dbReference type="STRING" id="192904.SAMN04488514_101100"/>
<organism evidence="2 3">
    <name type="scientific">Kriegella aquimaris</name>
    <dbReference type="NCBI Taxonomy" id="192904"/>
    <lineage>
        <taxon>Bacteria</taxon>
        <taxon>Pseudomonadati</taxon>
        <taxon>Bacteroidota</taxon>
        <taxon>Flavobacteriia</taxon>
        <taxon>Flavobacteriales</taxon>
        <taxon>Flavobacteriaceae</taxon>
        <taxon>Kriegella</taxon>
    </lineage>
</organism>
<protein>
    <recommendedName>
        <fullName evidence="4">Tetratricopeptide repeat-containing protein</fullName>
    </recommendedName>
</protein>
<keyword evidence="1" id="KW-0732">Signal</keyword>
<gene>
    <name evidence="2" type="ORF">SAMN04488514_101100</name>
</gene>
<dbReference type="OrthoDB" id="632318at2"/>
<feature type="signal peptide" evidence="1">
    <location>
        <begin position="1"/>
        <end position="24"/>
    </location>
</feature>
<name>A0A1G9IDQ7_9FLAO</name>